<dbReference type="GO" id="GO:0003677">
    <property type="term" value="F:DNA binding"/>
    <property type="evidence" value="ECO:0007669"/>
    <property type="project" value="TreeGrafter"/>
</dbReference>
<feature type="region of interest" description="Disordered" evidence="4">
    <location>
        <begin position="1361"/>
        <end position="1439"/>
    </location>
</feature>
<protein>
    <recommendedName>
        <fullName evidence="5">Timeless N-terminal domain-containing protein</fullName>
    </recommendedName>
</protein>
<feature type="compositionally biased region" description="Pro residues" evidence="4">
    <location>
        <begin position="1717"/>
        <end position="1745"/>
    </location>
</feature>
<name>A0A0G4F954_VITBC</name>
<feature type="region of interest" description="Disordered" evidence="4">
    <location>
        <begin position="1161"/>
        <end position="1195"/>
    </location>
</feature>
<evidence type="ECO:0000256" key="2">
    <source>
        <dbReference type="ARBA" id="ARBA00023242"/>
    </source>
</evidence>
<dbReference type="GO" id="GO:0043111">
    <property type="term" value="P:replication fork arrest"/>
    <property type="evidence" value="ECO:0007669"/>
    <property type="project" value="TreeGrafter"/>
</dbReference>
<feature type="compositionally biased region" description="Acidic residues" evidence="4">
    <location>
        <begin position="1640"/>
        <end position="1662"/>
    </location>
</feature>
<dbReference type="PANTHER" id="PTHR22940">
    <property type="entry name" value="TIMEOUT/TIMELESS-2"/>
    <property type="match status" value="1"/>
</dbReference>
<feature type="compositionally biased region" description="Basic and acidic residues" evidence="4">
    <location>
        <begin position="455"/>
        <end position="466"/>
    </location>
</feature>
<dbReference type="OrthoDB" id="603at2759"/>
<dbReference type="InParanoid" id="A0A0G4F954"/>
<feature type="compositionally biased region" description="Basic and acidic residues" evidence="4">
    <location>
        <begin position="374"/>
        <end position="393"/>
    </location>
</feature>
<evidence type="ECO:0000259" key="5">
    <source>
        <dbReference type="Pfam" id="PF04821"/>
    </source>
</evidence>
<evidence type="ECO:0000256" key="3">
    <source>
        <dbReference type="ARBA" id="ARBA00023306"/>
    </source>
</evidence>
<feature type="compositionally biased region" description="Low complexity" evidence="4">
    <location>
        <begin position="1862"/>
        <end position="1871"/>
    </location>
</feature>
<gene>
    <name evidence="6" type="ORF">Vbra_14803</name>
</gene>
<feature type="compositionally biased region" description="Acidic residues" evidence="4">
    <location>
        <begin position="1703"/>
        <end position="1714"/>
    </location>
</feature>
<dbReference type="OMA" id="HASADFC"/>
<feature type="compositionally biased region" description="Low complexity" evidence="4">
    <location>
        <begin position="1785"/>
        <end position="1798"/>
    </location>
</feature>
<evidence type="ECO:0000256" key="1">
    <source>
        <dbReference type="ARBA" id="ARBA00004123"/>
    </source>
</evidence>
<feature type="compositionally biased region" description="Basic and acidic residues" evidence="4">
    <location>
        <begin position="1565"/>
        <end position="1574"/>
    </location>
</feature>
<evidence type="ECO:0000313" key="6">
    <source>
        <dbReference type="EMBL" id="CEM09137.1"/>
    </source>
</evidence>
<feature type="region of interest" description="Disordered" evidence="4">
    <location>
        <begin position="1565"/>
        <end position="1914"/>
    </location>
</feature>
<feature type="compositionally biased region" description="Low complexity" evidence="4">
    <location>
        <begin position="185"/>
        <end position="219"/>
    </location>
</feature>
<feature type="compositionally biased region" description="Basic and acidic residues" evidence="4">
    <location>
        <begin position="1671"/>
        <end position="1686"/>
    </location>
</feature>
<organism evidence="6 7">
    <name type="scientific">Vitrella brassicaformis (strain CCMP3155)</name>
    <dbReference type="NCBI Taxonomy" id="1169540"/>
    <lineage>
        <taxon>Eukaryota</taxon>
        <taxon>Sar</taxon>
        <taxon>Alveolata</taxon>
        <taxon>Colpodellida</taxon>
        <taxon>Vitrellaceae</taxon>
        <taxon>Vitrella</taxon>
    </lineage>
</organism>
<dbReference type="GO" id="GO:0031298">
    <property type="term" value="C:replication fork protection complex"/>
    <property type="evidence" value="ECO:0007669"/>
    <property type="project" value="TreeGrafter"/>
</dbReference>
<dbReference type="EMBL" id="CDMY01000393">
    <property type="protein sequence ID" value="CEM09137.1"/>
    <property type="molecule type" value="Genomic_DNA"/>
</dbReference>
<dbReference type="Proteomes" id="UP000041254">
    <property type="component" value="Unassembled WGS sequence"/>
</dbReference>
<dbReference type="VEuPathDB" id="CryptoDB:Vbra_14803"/>
<dbReference type="PANTHER" id="PTHR22940:SF4">
    <property type="entry name" value="PROTEIN TIMELESS HOMOLOG"/>
    <property type="match status" value="1"/>
</dbReference>
<feature type="region of interest" description="Disordered" evidence="4">
    <location>
        <begin position="858"/>
        <end position="903"/>
    </location>
</feature>
<feature type="compositionally biased region" description="Acidic residues" evidence="4">
    <location>
        <begin position="1575"/>
        <end position="1589"/>
    </location>
</feature>
<dbReference type="InterPro" id="IPR006906">
    <property type="entry name" value="Timeless_N"/>
</dbReference>
<keyword evidence="7" id="KW-1185">Reference proteome</keyword>
<feature type="region of interest" description="Disordered" evidence="4">
    <location>
        <begin position="177"/>
        <end position="251"/>
    </location>
</feature>
<dbReference type="GO" id="GO:0000076">
    <property type="term" value="P:DNA replication checkpoint signaling"/>
    <property type="evidence" value="ECO:0007669"/>
    <property type="project" value="TreeGrafter"/>
</dbReference>
<evidence type="ECO:0000256" key="4">
    <source>
        <dbReference type="SAM" id="MobiDB-lite"/>
    </source>
</evidence>
<dbReference type="Pfam" id="PF04821">
    <property type="entry name" value="TIMELESS"/>
    <property type="match status" value="1"/>
</dbReference>
<feature type="compositionally biased region" description="Low complexity" evidence="4">
    <location>
        <begin position="1413"/>
        <end position="1422"/>
    </location>
</feature>
<feature type="compositionally biased region" description="Polar residues" evidence="4">
    <location>
        <begin position="887"/>
        <end position="897"/>
    </location>
</feature>
<feature type="domain" description="Timeless N-terminal" evidence="5">
    <location>
        <begin position="66"/>
        <end position="173"/>
    </location>
</feature>
<reference evidence="6 7" key="1">
    <citation type="submission" date="2014-11" db="EMBL/GenBank/DDBJ databases">
        <authorList>
            <person name="Zhu J."/>
            <person name="Qi W."/>
            <person name="Song R."/>
        </authorList>
    </citation>
    <scope>NUCLEOTIDE SEQUENCE [LARGE SCALE GENOMIC DNA]</scope>
</reference>
<feature type="region of interest" description="Disordered" evidence="4">
    <location>
        <begin position="371"/>
        <end position="397"/>
    </location>
</feature>
<feature type="region of interest" description="Disordered" evidence="4">
    <location>
        <begin position="455"/>
        <end position="478"/>
    </location>
</feature>
<evidence type="ECO:0000313" key="7">
    <source>
        <dbReference type="Proteomes" id="UP000041254"/>
    </source>
</evidence>
<dbReference type="InterPro" id="IPR044998">
    <property type="entry name" value="Timeless"/>
</dbReference>
<dbReference type="GO" id="GO:0006281">
    <property type="term" value="P:DNA repair"/>
    <property type="evidence" value="ECO:0007669"/>
    <property type="project" value="TreeGrafter"/>
</dbReference>
<proteinExistence type="predicted"/>
<feature type="compositionally biased region" description="Basic and acidic residues" evidence="4">
    <location>
        <begin position="223"/>
        <end position="240"/>
    </location>
</feature>
<accession>A0A0G4F954</accession>
<keyword evidence="2" id="KW-0539">Nucleus</keyword>
<keyword evidence="3" id="KW-0131">Cell cycle</keyword>
<feature type="compositionally biased region" description="Basic residues" evidence="4">
    <location>
        <begin position="1593"/>
        <end position="1621"/>
    </location>
</feature>
<comment type="subcellular location">
    <subcellularLocation>
        <location evidence="1">Nucleus</location>
    </subcellularLocation>
</comment>
<feature type="compositionally biased region" description="Acidic residues" evidence="4">
    <location>
        <begin position="864"/>
        <end position="873"/>
    </location>
</feature>
<sequence>MMDEAELDEFGYEIGDEGRLGKLKKDLWFSIDGIGQSVVNKEGKTTKDRDFVVGLTSKGEQLDPKEVENCLKDVLRFLKRDDDTEMWVHLWCNKLLLVRNRLVPLVRSLGGHEDDIKLFYQVVRILVELTVSPESGHPRRHELLQALRETKRELLDPRVFRTMNKQILHAFATLEKSPPADDADQQPSPDQQQQEQQEQEQQQQQPPDAAADGAAADGATTEEIAKKKAEEERKKREIQKQKAKARKKREQDNGRAKSIILFSIGLLRNLGKIPDPMPVQGILSDMNSKLTIRLLGLWVEEGVLEQLQDFFLQRTDSDEQKLRCYNYVFCGDDGDLQERLYYLLHEFYCYALTSIDVQSIFNALEQWERSPLSGRKDGDANRGRERGRGDRSDAASVAASIAPSTVLHASSTRPRFRKPPPKAPEIPFGIRIAHESKQKTLQDAMEKQFQEERERVKQTRPKDPENHYPFPLPPGQYLKDDVDEGELRKWLEEVYPQRVEMVQERRAGSEPAFPWPIPPDQYVRRDKEGHLRDWMEVKYKETLQTRQMDPAGVYPDPEPPKKLLPDLNIKPQKESTLLTDKITRRIQQTYRSRKAEDILFVDMRYRNPVDLLEFFSGKTVKKLYDTIAQFIEAEYSHVAGFVFRELDKYKEIVDLGEMKDMDGRHLEITERDEAHLFNLATFVLQFFRLNHQRKMAELRKNDPELVLNPNDPAQKIDLTLLQQAADPPFFTYTVARLKAYGSRGKRCTRVMPRHNELRFVLRCFVEQIRFLKMLKGIDRSPAVVYLRHIFKEAAVHAEHGYILREFVPTKHHPEVLQLALLAEHMLLDMLEEIQKETGGQKMEVHQWRKKASSKKKVAFLAGSNDDDDEDEEDPYHHQQHMEGAPNAPQQEEGQANQRKFRNASGEEVTMVRCKSKYVGMDDALAELCDTRIVNNLFHMVRMWKQHDSELIEVITNLISRIIKNNPNNIVMFFQCGIFLTIQRLINDPNRPQRLSIVCEYIVKSFFKVAETNPLGAHAGRAYDQHIRDELRNIRENYEPSIQMYRDIANELKHPRGPGGGGDEGEEEPAVEMDVERDEADLDALAKKRQEIAKRKKAAKGFIEADDPVLRKLFEERKHEIEEMGENQWLQTIADRFPGRNITAKKVYGRFVKLGLLKKKKERKNDAPSSDDDNAKRLAGEDNEEDPDKDQGWRNPKWRRPLLQGVYELKRHAADFSEAPETVIEIKLDKELSGWLAFRADRQKEIHELRERTKEEEKKERPNQELIQVLDERIEAQMKDLEAMREFPIQLDEEYREEFHASADFCLLLRALGAREPTDDAEEGGENIFWTFLSAQPVSNLKKRLQKLKHYLELSEEDLEDRLHGRRRRQRDEEEQEGDQQQRRSDGEEEEEDDYDGEQDIFRRRRPQPRDMPDPFAAYADPPAGEEHAEGDADDESDGGDEAVQAFKQLLYKTVLEVDASAAVDSGIDRDLIRDICDDIDRWREGAEENREGGIDVEDFRIEAPGLHAEDCLGHPLVGRILEALGATEQDSEWTMDRNTDLNELRSRLSIIKKALIQDTEVLERRVKGPRGGEDERMDDDAGDGEEEAGREERRKRKKKDKKKKEKAKKKKEKKKEKKKRHQQQDQQEEASQPEERGGEEADAEDDDMPLEQEQEQQEEEDDYRPGQDIFNRGRADDNEREAAHDDIIEEEEEQPPAAPPPAEADDIIEEEEEQQPAPFPPPAPPAVDEMPPPPAQVMVAPPGPPVDESATVRPPVDDSATVRERQDTTGEETEAPVPPPAANQPDEAPAGAADGAGEQMEDDIDEEVRQMEEDPAAAALFEEVLGGDDADFESRPQTQTQRASRKRRTGGAIPSNKRPRRSAASPQRPQAVPEVKLEAMVSQMLKEEPDEDEGGPGPAAPPAGVVTKQEPQDD</sequence>
<feature type="compositionally biased region" description="Acidic residues" evidence="4">
    <location>
        <begin position="1386"/>
        <end position="1398"/>
    </location>
</feature>